<dbReference type="InterPro" id="IPR023115">
    <property type="entry name" value="TIF_IF2_dom3"/>
</dbReference>
<comment type="function">
    <text evidence="7 8 9">One of the essential components for the initiation of protein synthesis. Protects formylmethionyl-tRNA from spontaneous hydrolysis and promotes its binding to the 30S ribosomal subunits. Also involved in the hydrolysis of GTP during the formation of the 70S ribosomal complex.</text>
</comment>
<dbReference type="SUPFAM" id="SSF52156">
    <property type="entry name" value="Initiation factor IF2/eIF5b, domain 3"/>
    <property type="match status" value="1"/>
</dbReference>
<dbReference type="Pfam" id="PF04760">
    <property type="entry name" value="IF2_N"/>
    <property type="match status" value="2"/>
</dbReference>
<feature type="region of interest" description="Disordered" evidence="10">
    <location>
        <begin position="161"/>
        <end position="201"/>
    </location>
</feature>
<comment type="similarity">
    <text evidence="1 8 9">Belongs to the TRAFAC class translation factor GTPase superfamily. Classic translation factor GTPase family. IF-2 subfamily.</text>
</comment>
<feature type="domain" description="Tr-type G" evidence="11">
    <location>
        <begin position="360"/>
        <end position="529"/>
    </location>
</feature>
<dbReference type="Proteomes" id="UP001164745">
    <property type="component" value="Chromosome"/>
</dbReference>
<dbReference type="RefSeq" id="WP_045164874.1">
    <property type="nucleotide sequence ID" value="NZ_CP113864.1"/>
</dbReference>
<dbReference type="NCBIfam" id="TIGR00231">
    <property type="entry name" value="small_GTP"/>
    <property type="match status" value="1"/>
</dbReference>
<name>A0ABY7BNK4_9FIRM</name>
<dbReference type="CDD" id="cd03702">
    <property type="entry name" value="IF2_mtIF2_II"/>
    <property type="match status" value="1"/>
</dbReference>
<dbReference type="InterPro" id="IPR000795">
    <property type="entry name" value="T_Tr_GTP-bd_dom"/>
</dbReference>
<dbReference type="EMBL" id="CP113864">
    <property type="protein sequence ID" value="WAM32611.1"/>
    <property type="molecule type" value="Genomic_DNA"/>
</dbReference>
<dbReference type="InterPro" id="IPR006847">
    <property type="entry name" value="IF2_N"/>
</dbReference>
<dbReference type="InterPro" id="IPR027417">
    <property type="entry name" value="P-loop_NTPase"/>
</dbReference>
<accession>A0ABY7BNK4</accession>
<keyword evidence="3 8" id="KW-0396">Initiation factor</keyword>
<evidence type="ECO:0000256" key="10">
    <source>
        <dbReference type="SAM" id="MobiDB-lite"/>
    </source>
</evidence>
<dbReference type="PROSITE" id="PS01176">
    <property type="entry name" value="IF2"/>
    <property type="match status" value="1"/>
</dbReference>
<feature type="region of interest" description="G-domain" evidence="8">
    <location>
        <begin position="363"/>
        <end position="511"/>
    </location>
</feature>
<sequence>MTNKLRIYEFAKLLEIQNKDLMDILSKLNIEYKNHMSALEENDVNLVLEYILQEKEKEQGERRKRERLPAHKEGSVAERPQKTQDQKRHQQQGERVSYPHDRRAEQKLPQKSQQESRQRFDKSRRERPQVNVAQKESTAVVEKKEKKATVGEHKVIEIFTQEPEKRQAAKPKYEVSKEQKIEKKYQDKTTTKQKTEKAPKHKKQLFHVEDLLHEEVPVDREELEKIDKEVEDTLLEEEYLQEKHVRRGRKEKPKKKSKEQKEVLKLQTKTVQEEKKEEIVRIPEKITVGDFANLIGKPAAEVIKKLIMLGVMANINQEIDFDVASLIAEDYGFKVEKEIIKSEEEILLEDQEDPPESLQPRPPVVVVMGHVDHGKTSLLDAIRKTNVTEKEAGGITQHIGASVVEVNGRKITFLDTPGHEAFTAMRARGAQVTDIAVLVVAADDGVMPQTVEAINHAKAANVTIIVAINKIDKPEANPERVKQQLSEYGLIPEEWGGDTVFVNVSAKKKIGIDHLLEMILLVADLLELKANPNRPARGRVIEAKLDKGRGPVATVLVQKGTLKVGDYVVVGSTWGRVRAMIDDKGQRIKEAGPSMPVEILGLEDVPTAGDELVCVKDEKTAKTVAQIRQDRLKEEKMQQSKISLDELFERIQKGQLKELRVIIKADVQGSVEALKAAVEKLSNEQVTVKVIHAAVGAITESDVTLASASDAIIIGFNVRPEVGAMSLAEKEKVDIRMYRIIYDVINDIEAAMKGLLEPVYKEVIIGHAEVRQIFKSSSVGTIAGCYVLDGKITRTSNARIIRDGVVVYEGKLASLKRFKDDVREVAAGYECGMTFEKFNDIKEGDIVEAYEMQKVES</sequence>
<dbReference type="Gene3D" id="3.40.50.300">
    <property type="entry name" value="P-loop containing nucleotide triphosphate hydrolases"/>
    <property type="match status" value="1"/>
</dbReference>
<keyword evidence="6 8" id="KW-0342">GTP-binding</keyword>
<proteinExistence type="inferred from homology"/>
<dbReference type="CDD" id="cd03692">
    <property type="entry name" value="mtIF2_IVc"/>
    <property type="match status" value="1"/>
</dbReference>
<dbReference type="HAMAP" id="MF_00100_B">
    <property type="entry name" value="IF_2_B"/>
    <property type="match status" value="1"/>
</dbReference>
<evidence type="ECO:0000256" key="7">
    <source>
        <dbReference type="ARBA" id="ARBA00025162"/>
    </source>
</evidence>
<dbReference type="Pfam" id="PF22042">
    <property type="entry name" value="EF-G_D2"/>
    <property type="match status" value="1"/>
</dbReference>
<protein>
    <recommendedName>
        <fullName evidence="2 8">Translation initiation factor IF-2</fullName>
    </recommendedName>
</protein>
<feature type="compositionally biased region" description="Basic and acidic residues" evidence="10">
    <location>
        <begin position="58"/>
        <end position="128"/>
    </location>
</feature>
<dbReference type="SUPFAM" id="SSF52540">
    <property type="entry name" value="P-loop containing nucleoside triphosphate hydrolases"/>
    <property type="match status" value="1"/>
</dbReference>
<evidence type="ECO:0000256" key="8">
    <source>
        <dbReference type="HAMAP-Rule" id="MF_00100"/>
    </source>
</evidence>
<dbReference type="CDD" id="cd01887">
    <property type="entry name" value="IF2_eIF5B"/>
    <property type="match status" value="1"/>
</dbReference>
<evidence type="ECO:0000313" key="13">
    <source>
        <dbReference type="Proteomes" id="UP001164745"/>
    </source>
</evidence>
<dbReference type="Gene3D" id="2.40.30.10">
    <property type="entry name" value="Translation factors"/>
    <property type="match status" value="2"/>
</dbReference>
<comment type="subcellular location">
    <subcellularLocation>
        <location evidence="8">Cytoplasm</location>
    </subcellularLocation>
</comment>
<evidence type="ECO:0000256" key="9">
    <source>
        <dbReference type="RuleBase" id="RU000644"/>
    </source>
</evidence>
<evidence type="ECO:0000256" key="5">
    <source>
        <dbReference type="ARBA" id="ARBA00022917"/>
    </source>
</evidence>
<feature type="binding site" evidence="8">
    <location>
        <begin position="469"/>
        <end position="472"/>
    </location>
    <ligand>
        <name>GTP</name>
        <dbReference type="ChEBI" id="CHEBI:37565"/>
    </ligand>
</feature>
<reference evidence="12" key="1">
    <citation type="submission" date="2022-12" db="EMBL/GenBank/DDBJ databases">
        <authorList>
            <person name="Bing R.G."/>
            <person name="Willard D.J."/>
            <person name="Manesh M.J.H."/>
            <person name="Laemthong T."/>
            <person name="Crosby J.R."/>
            <person name="Kelly R.M."/>
        </authorList>
    </citation>
    <scope>NUCLEOTIDE SEQUENCE</scope>
    <source>
        <strain evidence="12">DSM 8991</strain>
    </source>
</reference>
<dbReference type="InterPro" id="IPR009000">
    <property type="entry name" value="Transl_B-barrel_sf"/>
</dbReference>
<dbReference type="Gene3D" id="1.10.10.2480">
    <property type="match status" value="1"/>
</dbReference>
<dbReference type="PANTHER" id="PTHR43381:SF5">
    <property type="entry name" value="TR-TYPE G DOMAIN-CONTAINING PROTEIN"/>
    <property type="match status" value="1"/>
</dbReference>
<keyword evidence="5 8" id="KW-0648">Protein biosynthesis</keyword>
<evidence type="ECO:0000256" key="3">
    <source>
        <dbReference type="ARBA" id="ARBA00022540"/>
    </source>
</evidence>
<dbReference type="Gene3D" id="3.40.50.10050">
    <property type="entry name" value="Translation initiation factor IF- 2, domain 3"/>
    <property type="match status" value="1"/>
</dbReference>
<evidence type="ECO:0000256" key="2">
    <source>
        <dbReference type="ARBA" id="ARBA00020675"/>
    </source>
</evidence>
<dbReference type="InterPro" id="IPR044145">
    <property type="entry name" value="IF2_II"/>
</dbReference>
<dbReference type="GO" id="GO:0003743">
    <property type="term" value="F:translation initiation factor activity"/>
    <property type="evidence" value="ECO:0007669"/>
    <property type="project" value="UniProtKB-KW"/>
</dbReference>
<evidence type="ECO:0000256" key="4">
    <source>
        <dbReference type="ARBA" id="ARBA00022741"/>
    </source>
</evidence>
<dbReference type="InterPro" id="IPR005225">
    <property type="entry name" value="Small_GTP-bd"/>
</dbReference>
<evidence type="ECO:0000313" key="12">
    <source>
        <dbReference type="EMBL" id="WAM32611.1"/>
    </source>
</evidence>
<dbReference type="Pfam" id="PF00009">
    <property type="entry name" value="GTP_EFTU"/>
    <property type="match status" value="1"/>
</dbReference>
<dbReference type="InterPro" id="IPR036925">
    <property type="entry name" value="TIF_IF2_dom3_sf"/>
</dbReference>
<feature type="region of interest" description="Disordered" evidence="10">
    <location>
        <begin position="58"/>
        <end position="147"/>
    </location>
</feature>
<dbReference type="InterPro" id="IPR000178">
    <property type="entry name" value="TF_IF2_bacterial-like"/>
</dbReference>
<dbReference type="Pfam" id="PF11987">
    <property type="entry name" value="IF-2"/>
    <property type="match status" value="1"/>
</dbReference>
<dbReference type="InterPro" id="IPR053905">
    <property type="entry name" value="EF-G-like_DII"/>
</dbReference>
<keyword evidence="4 8" id="KW-0547">Nucleotide-binding</keyword>
<dbReference type="PANTHER" id="PTHR43381">
    <property type="entry name" value="TRANSLATION INITIATION FACTOR IF-2-RELATED"/>
    <property type="match status" value="1"/>
</dbReference>
<feature type="compositionally biased region" description="Basic and acidic residues" evidence="10">
    <location>
        <begin position="161"/>
        <end position="198"/>
    </location>
</feature>
<dbReference type="NCBIfam" id="TIGR00487">
    <property type="entry name" value="IF-2"/>
    <property type="match status" value="1"/>
</dbReference>
<gene>
    <name evidence="8 12" type="primary">infB</name>
    <name evidence="12" type="ORF">OTJ99_001192</name>
</gene>
<dbReference type="SUPFAM" id="SSF50447">
    <property type="entry name" value="Translation proteins"/>
    <property type="match status" value="2"/>
</dbReference>
<keyword evidence="8" id="KW-0963">Cytoplasm</keyword>
<evidence type="ECO:0000256" key="6">
    <source>
        <dbReference type="ARBA" id="ARBA00023134"/>
    </source>
</evidence>
<evidence type="ECO:0000259" key="11">
    <source>
        <dbReference type="PROSITE" id="PS51722"/>
    </source>
</evidence>
<dbReference type="PROSITE" id="PS51722">
    <property type="entry name" value="G_TR_2"/>
    <property type="match status" value="1"/>
</dbReference>
<organism evidence="12 13">
    <name type="scientific">Caldicellulosiruptor naganoensis</name>
    <dbReference type="NCBI Taxonomy" id="29324"/>
    <lineage>
        <taxon>Bacteria</taxon>
        <taxon>Bacillati</taxon>
        <taxon>Bacillota</taxon>
        <taxon>Bacillota incertae sedis</taxon>
        <taxon>Caldicellulosiruptorales</taxon>
        <taxon>Caldicellulosiruptoraceae</taxon>
        <taxon>Caldicellulosiruptor</taxon>
    </lineage>
</organism>
<evidence type="ECO:0000256" key="1">
    <source>
        <dbReference type="ARBA" id="ARBA00007733"/>
    </source>
</evidence>
<feature type="binding site" evidence="8">
    <location>
        <begin position="415"/>
        <end position="419"/>
    </location>
    <ligand>
        <name>GTP</name>
        <dbReference type="ChEBI" id="CHEBI:37565"/>
    </ligand>
</feature>
<keyword evidence="13" id="KW-1185">Reference proteome</keyword>
<dbReference type="InterPro" id="IPR015760">
    <property type="entry name" value="TIF_IF2"/>
</dbReference>
<feature type="binding site" evidence="8">
    <location>
        <begin position="369"/>
        <end position="376"/>
    </location>
    <ligand>
        <name>GTP</name>
        <dbReference type="ChEBI" id="CHEBI:37565"/>
    </ligand>
</feature>